<dbReference type="GeneID" id="54333074"/>
<evidence type="ECO:0000256" key="1">
    <source>
        <dbReference type="SAM" id="Phobius"/>
    </source>
</evidence>
<protein>
    <recommendedName>
        <fullName evidence="4">Methyltransferase type 11 domain-containing protein</fullName>
    </recommendedName>
</protein>
<dbReference type="RefSeq" id="XP_033422965.1">
    <property type="nucleotide sequence ID" value="XM_033574947.1"/>
</dbReference>
<feature type="transmembrane region" description="Helical" evidence="1">
    <location>
        <begin position="167"/>
        <end position="196"/>
    </location>
</feature>
<comment type="caution">
    <text evidence="2">The sequence shown here is derived from an EMBL/GenBank/DDBJ whole genome shotgun (WGS) entry which is preliminary data.</text>
</comment>
<name>A0A5M9MF48_9EURO</name>
<evidence type="ECO:0000313" key="3">
    <source>
        <dbReference type="Proteomes" id="UP000324241"/>
    </source>
</evidence>
<keyword evidence="1" id="KW-0472">Membrane</keyword>
<gene>
    <name evidence="2" type="ORF">ATNIH1004_010372</name>
</gene>
<organism evidence="2 3">
    <name type="scientific">Aspergillus tanneri</name>
    <dbReference type="NCBI Taxonomy" id="1220188"/>
    <lineage>
        <taxon>Eukaryota</taxon>
        <taxon>Fungi</taxon>
        <taxon>Dikarya</taxon>
        <taxon>Ascomycota</taxon>
        <taxon>Pezizomycotina</taxon>
        <taxon>Eurotiomycetes</taxon>
        <taxon>Eurotiomycetidae</taxon>
        <taxon>Eurotiales</taxon>
        <taxon>Aspergillaceae</taxon>
        <taxon>Aspergillus</taxon>
        <taxon>Aspergillus subgen. Circumdati</taxon>
    </lineage>
</organism>
<dbReference type="Proteomes" id="UP000324241">
    <property type="component" value="Unassembled WGS sequence"/>
</dbReference>
<dbReference type="AlphaFoldDB" id="A0A5M9MF48"/>
<dbReference type="VEuPathDB" id="FungiDB:EYZ11_006961"/>
<sequence>MPFGGRAHLPYYAYTWCPFPVHRALLAVEDRLYVSLQVDRGTNVLDAGCGDRQAVRRARKKDLKVTVHRHDNHHLDTVSSDSPDGVYTIKTPVHALDLSTVVGEIYRLLRGAVDAATTPEDQKVREYGALTTGSAAQRGLAHSLVQRGFQDVREADLTRNVSALQRVLVVVLWVSCVEVVALGLKAFFINTIAVMVNYRQGWKYMAVTGRKPVASRSGPGSGC</sequence>
<keyword evidence="1" id="KW-1133">Transmembrane helix</keyword>
<dbReference type="SUPFAM" id="SSF53335">
    <property type="entry name" value="S-adenosyl-L-methionine-dependent methyltransferases"/>
    <property type="match status" value="1"/>
</dbReference>
<keyword evidence="1" id="KW-0812">Transmembrane</keyword>
<dbReference type="Gene3D" id="3.40.50.150">
    <property type="entry name" value="Vaccinia Virus protein VP39"/>
    <property type="match status" value="1"/>
</dbReference>
<evidence type="ECO:0000313" key="2">
    <source>
        <dbReference type="EMBL" id="KAA8643603.1"/>
    </source>
</evidence>
<accession>A0A5M9MF48</accession>
<dbReference type="EMBL" id="QUQM01000005">
    <property type="protein sequence ID" value="KAA8643603.1"/>
    <property type="molecule type" value="Genomic_DNA"/>
</dbReference>
<reference evidence="2 3" key="1">
    <citation type="submission" date="2019-08" db="EMBL/GenBank/DDBJ databases">
        <title>The genome sequence of a newly discovered highly antifungal drug resistant Aspergillus species, Aspergillus tanneri NIH 1004.</title>
        <authorList>
            <person name="Mounaud S."/>
            <person name="Singh I."/>
            <person name="Joardar V."/>
            <person name="Pakala S."/>
            <person name="Pakala S."/>
            <person name="Venepally P."/>
            <person name="Chung J.K."/>
            <person name="Losada L."/>
            <person name="Nierman W.C."/>
        </authorList>
    </citation>
    <scope>NUCLEOTIDE SEQUENCE [LARGE SCALE GENOMIC DNA]</scope>
    <source>
        <strain evidence="2 3">NIH1004</strain>
    </source>
</reference>
<evidence type="ECO:0008006" key="4">
    <source>
        <dbReference type="Google" id="ProtNLM"/>
    </source>
</evidence>
<dbReference type="InterPro" id="IPR029063">
    <property type="entry name" value="SAM-dependent_MTases_sf"/>
</dbReference>
<proteinExistence type="predicted"/>
<dbReference type="OrthoDB" id="540004at2759"/>